<dbReference type="EMBL" id="JAMOIL010000001">
    <property type="protein sequence ID" value="MCM0618847.1"/>
    <property type="molecule type" value="Genomic_DNA"/>
</dbReference>
<evidence type="ECO:0000313" key="9">
    <source>
        <dbReference type="Proteomes" id="UP001139485"/>
    </source>
</evidence>
<dbReference type="EC" id="2.3.1.9" evidence="8"/>
<feature type="active site" description="Proton acceptor" evidence="4">
    <location>
        <position position="413"/>
    </location>
</feature>
<name>A0A9X2ID34_9ACTN</name>
<dbReference type="Pfam" id="PF00108">
    <property type="entry name" value="Thiolase_N"/>
    <property type="match status" value="1"/>
</dbReference>
<dbReference type="CDD" id="cd00751">
    <property type="entry name" value="thiolase"/>
    <property type="match status" value="1"/>
</dbReference>
<sequence>MLKQTRRVAVLGGNRIPFARSNGPYATASNQEMLTAALDGLVDRFDLRGERLGEVVAGAVLKHSRDFNLAREAVLGSGLAPETPATDIQQACGTGLQAAIQVANKIALGQIDVGVAGGTDSASDAPIAVSDRLRRKLLELNNARDAKARLAVLASLRPGDIGLAIPRNSEPRTGLSMGDHAALTAVEWKIAREAQDELAAASHQHLGAAYEAGWLDDQVTPFRGVERDTNLRPDSSVEKLATLKPVFGKGEAATMTAGNSTPLTDGASTVLLASEEWAEAHGIPVLAYLTEYETAAVDYVHGGEGLLMAPAYAMARMLQRGGLTLQDFDYYEIHEAFASQVLATLKAWEDPVFCRERLGLDEAMGSIDRSKLNVHGSSLATGHPFAATGGRILPVLAKLLSEKGSGRGLISVCAAGGQGVTAILERA</sequence>
<evidence type="ECO:0000256" key="5">
    <source>
        <dbReference type="RuleBase" id="RU003557"/>
    </source>
</evidence>
<evidence type="ECO:0000256" key="2">
    <source>
        <dbReference type="ARBA" id="ARBA00022679"/>
    </source>
</evidence>
<dbReference type="Proteomes" id="UP001139485">
    <property type="component" value="Unassembled WGS sequence"/>
</dbReference>
<evidence type="ECO:0000313" key="8">
    <source>
        <dbReference type="EMBL" id="MCM0618847.1"/>
    </source>
</evidence>
<dbReference type="Gene3D" id="3.40.47.10">
    <property type="match status" value="1"/>
</dbReference>
<dbReference type="NCBIfam" id="TIGR01930">
    <property type="entry name" value="AcCoA-C-Actrans"/>
    <property type="match status" value="1"/>
</dbReference>
<dbReference type="SUPFAM" id="SSF53901">
    <property type="entry name" value="Thiolase-like"/>
    <property type="match status" value="2"/>
</dbReference>
<gene>
    <name evidence="8" type="ORF">M8330_00895</name>
</gene>
<dbReference type="InterPro" id="IPR016039">
    <property type="entry name" value="Thiolase-like"/>
</dbReference>
<dbReference type="RefSeq" id="WP_250825805.1">
    <property type="nucleotide sequence ID" value="NZ_JAMOIL010000001.1"/>
</dbReference>
<dbReference type="GO" id="GO:0003985">
    <property type="term" value="F:acetyl-CoA C-acetyltransferase activity"/>
    <property type="evidence" value="ECO:0007669"/>
    <property type="project" value="UniProtKB-EC"/>
</dbReference>
<feature type="active site" description="Acyl-thioester intermediate" evidence="4">
    <location>
        <position position="92"/>
    </location>
</feature>
<organism evidence="8 9">
    <name type="scientific">Nocardioides bruguierae</name>
    <dbReference type="NCBI Taxonomy" id="2945102"/>
    <lineage>
        <taxon>Bacteria</taxon>
        <taxon>Bacillati</taxon>
        <taxon>Actinomycetota</taxon>
        <taxon>Actinomycetes</taxon>
        <taxon>Propionibacteriales</taxon>
        <taxon>Nocardioidaceae</taxon>
        <taxon>Nocardioides</taxon>
    </lineage>
</organism>
<evidence type="ECO:0000256" key="4">
    <source>
        <dbReference type="PIRSR" id="PIRSR000429-1"/>
    </source>
</evidence>
<accession>A0A9X2ID34</accession>
<dbReference type="InterPro" id="IPR050521">
    <property type="entry name" value="3-ketoacyl-CoA_Thiolase"/>
</dbReference>
<protein>
    <submittedName>
        <fullName evidence="8">Acetyl-CoA C-acetyltransferase</fullName>
        <ecNumber evidence="8">2.3.1.9</ecNumber>
    </submittedName>
</protein>
<dbReference type="InterPro" id="IPR020616">
    <property type="entry name" value="Thiolase_N"/>
</dbReference>
<dbReference type="InterPro" id="IPR020617">
    <property type="entry name" value="Thiolase_C"/>
</dbReference>
<dbReference type="PANTHER" id="PTHR42689:SF1">
    <property type="entry name" value="ACETYL-COA ACYLTRANSFERASE FADA2 (3-KETOACYL-COA THIOLASE) (BETA-KETOTHIOLASE)-RELATED"/>
    <property type="match status" value="1"/>
</dbReference>
<dbReference type="InterPro" id="IPR002155">
    <property type="entry name" value="Thiolase"/>
</dbReference>
<keyword evidence="2 5" id="KW-0808">Transferase</keyword>
<feature type="domain" description="Thiolase C-terminal" evidence="7">
    <location>
        <begin position="285"/>
        <end position="426"/>
    </location>
</feature>
<feature type="domain" description="Thiolase N-terminal" evidence="6">
    <location>
        <begin position="8"/>
        <end position="276"/>
    </location>
</feature>
<keyword evidence="3 5" id="KW-0012">Acyltransferase</keyword>
<comment type="similarity">
    <text evidence="1 5">Belongs to the thiolase-like superfamily. Thiolase family.</text>
</comment>
<evidence type="ECO:0000256" key="1">
    <source>
        <dbReference type="ARBA" id="ARBA00010982"/>
    </source>
</evidence>
<keyword evidence="9" id="KW-1185">Reference proteome</keyword>
<feature type="active site" description="Proton acceptor" evidence="4">
    <location>
        <position position="383"/>
    </location>
</feature>
<reference evidence="8" key="1">
    <citation type="submission" date="2022-05" db="EMBL/GenBank/DDBJ databases">
        <authorList>
            <person name="Tuo L."/>
        </authorList>
    </citation>
    <scope>NUCLEOTIDE SEQUENCE</scope>
    <source>
        <strain evidence="8">BSK12Z-4</strain>
    </source>
</reference>
<dbReference type="PANTHER" id="PTHR42689">
    <property type="entry name" value="ACETYL-COA ACYLTRANSFERASE FADA2 (3-KETOACYL-COA THIOLASE) (BETA-KETOTHIOLASE)-RELATED"/>
    <property type="match status" value="1"/>
</dbReference>
<dbReference type="GO" id="GO:0005829">
    <property type="term" value="C:cytosol"/>
    <property type="evidence" value="ECO:0007669"/>
    <property type="project" value="TreeGrafter"/>
</dbReference>
<evidence type="ECO:0000259" key="7">
    <source>
        <dbReference type="Pfam" id="PF02803"/>
    </source>
</evidence>
<comment type="caution">
    <text evidence="8">The sequence shown here is derived from an EMBL/GenBank/DDBJ whole genome shotgun (WGS) entry which is preliminary data.</text>
</comment>
<dbReference type="NCBIfam" id="NF006740">
    <property type="entry name" value="PRK09268.1"/>
    <property type="match status" value="1"/>
</dbReference>
<evidence type="ECO:0000256" key="3">
    <source>
        <dbReference type="ARBA" id="ARBA00023315"/>
    </source>
</evidence>
<dbReference type="AlphaFoldDB" id="A0A9X2ID34"/>
<proteinExistence type="inferred from homology"/>
<evidence type="ECO:0000259" key="6">
    <source>
        <dbReference type="Pfam" id="PF00108"/>
    </source>
</evidence>
<dbReference type="Pfam" id="PF02803">
    <property type="entry name" value="Thiolase_C"/>
    <property type="match status" value="1"/>
</dbReference>
<dbReference type="PIRSF" id="PIRSF000429">
    <property type="entry name" value="Ac-CoA_Ac_transf"/>
    <property type="match status" value="1"/>
</dbReference>